<protein>
    <submittedName>
        <fullName evidence="1">Uncharacterized protein</fullName>
    </submittedName>
</protein>
<evidence type="ECO:0000313" key="1">
    <source>
        <dbReference type="EMBL" id="VAX35502.1"/>
    </source>
</evidence>
<gene>
    <name evidence="1" type="ORF">MNBD_UNCLBAC01-1249</name>
</gene>
<dbReference type="EMBL" id="UOGJ01000060">
    <property type="protein sequence ID" value="VAX35502.1"/>
    <property type="molecule type" value="Genomic_DNA"/>
</dbReference>
<reference evidence="1" key="1">
    <citation type="submission" date="2018-06" db="EMBL/GenBank/DDBJ databases">
        <authorList>
            <person name="Zhirakovskaya E."/>
        </authorList>
    </citation>
    <scope>NUCLEOTIDE SEQUENCE</scope>
</reference>
<name>A0A3B1D429_9ZZZZ</name>
<organism evidence="1">
    <name type="scientific">hydrothermal vent metagenome</name>
    <dbReference type="NCBI Taxonomy" id="652676"/>
    <lineage>
        <taxon>unclassified sequences</taxon>
        <taxon>metagenomes</taxon>
        <taxon>ecological metagenomes</taxon>
    </lineage>
</organism>
<proteinExistence type="predicted"/>
<dbReference type="AlphaFoldDB" id="A0A3B1D429"/>
<sequence>MKIENMTRKTKEIHADSLMKVATRRLSEN</sequence>
<accession>A0A3B1D429</accession>